<dbReference type="Proteomes" id="UP001172386">
    <property type="component" value="Unassembled WGS sequence"/>
</dbReference>
<accession>A0ACC3A0P3</accession>
<dbReference type="EMBL" id="JAPDRQ010000149">
    <property type="protein sequence ID" value="KAJ9653581.1"/>
    <property type="molecule type" value="Genomic_DNA"/>
</dbReference>
<evidence type="ECO:0000313" key="1">
    <source>
        <dbReference type="EMBL" id="KAJ9653581.1"/>
    </source>
</evidence>
<gene>
    <name evidence="1" type="ORF">H2198_007245</name>
</gene>
<organism evidence="1 2">
    <name type="scientific">Neophaeococcomyces mojaviensis</name>
    <dbReference type="NCBI Taxonomy" id="3383035"/>
    <lineage>
        <taxon>Eukaryota</taxon>
        <taxon>Fungi</taxon>
        <taxon>Dikarya</taxon>
        <taxon>Ascomycota</taxon>
        <taxon>Pezizomycotina</taxon>
        <taxon>Eurotiomycetes</taxon>
        <taxon>Chaetothyriomycetidae</taxon>
        <taxon>Chaetothyriales</taxon>
        <taxon>Chaetothyriales incertae sedis</taxon>
        <taxon>Neophaeococcomyces</taxon>
    </lineage>
</organism>
<reference evidence="1" key="1">
    <citation type="submission" date="2022-10" db="EMBL/GenBank/DDBJ databases">
        <title>Culturing micro-colonial fungi from biological soil crusts in the Mojave desert and describing Neophaeococcomyces mojavensis, and introducing the new genera and species Taxawa tesnikishii.</title>
        <authorList>
            <person name="Kurbessoian T."/>
            <person name="Stajich J.E."/>
        </authorList>
    </citation>
    <scope>NUCLEOTIDE SEQUENCE</scope>
    <source>
        <strain evidence="1">JES_112</strain>
    </source>
</reference>
<name>A0ACC3A0P3_9EURO</name>
<proteinExistence type="predicted"/>
<comment type="caution">
    <text evidence="1">The sequence shown here is derived from an EMBL/GenBank/DDBJ whole genome shotgun (WGS) entry which is preliminary data.</text>
</comment>
<keyword evidence="2" id="KW-1185">Reference proteome</keyword>
<sequence length="911" mass="103933">MPPWPHAQSVTDDFHGSYASIDDSLSGNSFSAGGNLYGSTSVRDNAQVIQGDVYMKHDPLDRIRKEKARKALYAVLEYDGFNTRTKQLSLPQIPPESYSWIWSTAFKNWLEEESSFFWISGKPGSGKSTLMQHLVKTCRTHEHLEVQQRKFAILDFFFDFRATTSTANNVFGLIKTFLLQISKRFPQAEDELAQINTRSSIQAASLDELVELLTDTVRELPTQLCAFIDGLDEYTGDYGSLSHSLAQIQHQTGMKICIACRPEFEFRQYYKDVPTIRMQDHNGASIAVYIDKAINKGRATLLNIDAVLDDFMRQEILQRAQGVIIWARLAVDELLNAAKGRATREEMFDILTHLPEDLEEMYTRNLKKLPDEHRKEAAFLLYMIALIGNGSLPTAALCGLRSFYEDEFFSDLDVSQVDYLYAFDLRLQVLLASSVDYIDANATVRLMHETLQRYIRTSSYVQDLLPPGFTHATPRPTKLSIYADIFQSFSEEEHVDELFEAQTPMDFLQQSRRGSPREHRLISSPRWKIRSILLSVMLANLFECSVEFEGYGTSSYAIMKPVLSSPLILLADTNFSSFTERPYSFSTESVSFIYTCQNYWIHAREAGCEDLVIAATWGLHLYVNESLSHISSSLPQQYWQELFTISVCMLNEQNSDGRASARKNTQPLDHYRIDKEIDPLEERKAIALAIRSHCKALSPTVLEACLSRLKDLSVCRRFVCEILLSVPISVPTFGDEEFTSYQELLSKWVTIGDNGQLSKTILHILLKVLPGVNLPYQSSHSLLYQYASGLSLEHRHGRLGKFLLLVRLNADSTLKYRDQTPLEFLKAQHRKRLFALLLFFGTGGFHNTIEKHEHPQYKHVVEMLQYHKKHGKWPDISKYVRKESESSIGRWMVDSAGCIALGENSIDRTGL</sequence>
<evidence type="ECO:0000313" key="2">
    <source>
        <dbReference type="Proteomes" id="UP001172386"/>
    </source>
</evidence>
<protein>
    <submittedName>
        <fullName evidence="1">Uncharacterized protein</fullName>
    </submittedName>
</protein>